<dbReference type="EMBL" id="FRFG01000060">
    <property type="protein sequence ID" value="SHO58296.1"/>
    <property type="molecule type" value="Genomic_DNA"/>
</dbReference>
<accession>A0A1M7Z0U9</accession>
<dbReference type="Proteomes" id="UP000184600">
    <property type="component" value="Unassembled WGS sequence"/>
</dbReference>
<dbReference type="SUPFAM" id="SSF56784">
    <property type="entry name" value="HAD-like"/>
    <property type="match status" value="1"/>
</dbReference>
<dbReference type="InterPro" id="IPR036412">
    <property type="entry name" value="HAD-like_sf"/>
</dbReference>
<dbReference type="NCBIfam" id="TIGR01549">
    <property type="entry name" value="HAD-SF-IA-v1"/>
    <property type="match status" value="1"/>
</dbReference>
<reference evidence="2" key="1">
    <citation type="submission" date="2016-12" db="EMBL/GenBank/DDBJ databases">
        <authorList>
            <person name="Rodrigo-Torres L."/>
            <person name="Arahal R.D."/>
            <person name="Lucena T."/>
        </authorList>
    </citation>
    <scope>NUCLEOTIDE SEQUENCE [LARGE SCALE GENOMIC DNA]</scope>
</reference>
<gene>
    <name evidence="1" type="primary">yjjG_3</name>
    <name evidence="1" type="ORF">VQ7734_04067</name>
</gene>
<dbReference type="NCBIfam" id="TIGR02254">
    <property type="entry name" value="YjjG_YfnB"/>
    <property type="match status" value="1"/>
</dbReference>
<dbReference type="GO" id="GO:0008253">
    <property type="term" value="F:5'-nucleotidase activity"/>
    <property type="evidence" value="ECO:0007669"/>
    <property type="project" value="UniProtKB-EC"/>
</dbReference>
<dbReference type="PANTHER" id="PTHR47478:SF1">
    <property type="entry name" value="PYRIMIDINE 5'-NUCLEOTIDASE YJJG"/>
    <property type="match status" value="1"/>
</dbReference>
<dbReference type="SFLD" id="SFLDG01129">
    <property type="entry name" value="C1.5:_HAD__Beta-PGM__Phosphata"/>
    <property type="match status" value="1"/>
</dbReference>
<dbReference type="Pfam" id="PF00702">
    <property type="entry name" value="Hydrolase"/>
    <property type="match status" value="1"/>
</dbReference>
<dbReference type="Gene3D" id="3.40.50.1000">
    <property type="entry name" value="HAD superfamily/HAD-like"/>
    <property type="match status" value="1"/>
</dbReference>
<dbReference type="NCBIfam" id="NF006976">
    <property type="entry name" value="PRK09449.1"/>
    <property type="match status" value="1"/>
</dbReference>
<keyword evidence="2" id="KW-1185">Reference proteome</keyword>
<dbReference type="NCBIfam" id="TIGR01509">
    <property type="entry name" value="HAD-SF-IA-v3"/>
    <property type="match status" value="1"/>
</dbReference>
<dbReference type="OrthoDB" id="148966at2"/>
<dbReference type="InterPro" id="IPR023198">
    <property type="entry name" value="PGP-like_dom2"/>
</dbReference>
<protein>
    <submittedName>
        <fullName evidence="1">Pyrimidine 5'-nucleotidase YjjG</fullName>
        <ecNumber evidence="1">3.1.3.5</ecNumber>
    </submittedName>
</protein>
<dbReference type="PANTHER" id="PTHR47478">
    <property type="match status" value="1"/>
</dbReference>
<dbReference type="InterPro" id="IPR011951">
    <property type="entry name" value="HAD-SF_hydro_IA_YjjG/PynA"/>
</dbReference>
<sequence length="226" mass="25983">MKFDWILFDADETLFRFDNFSGLKAMFSRLGIDFDHEDYAEYQALNQQLWIDYQDGKIDTATLKHQRFSRWAEQLSLTTEELNLRFLDAMADISALLPGAQRLLESLYGRVRLGLITNGMIRLQSQRLEKHQVRHFFDHVVISEAVGKAKPDPAIFDYAYQQMGKPDKSKVLMVGDNVQSDILGGSRFGFMTCWLNPDQAAVPENIVVDYQIQHLSELHDMLSVSA</sequence>
<keyword evidence="1" id="KW-0378">Hydrolase</keyword>
<dbReference type="EC" id="3.1.3.5" evidence="1"/>
<dbReference type="PRINTS" id="PR00413">
    <property type="entry name" value="HADHALOGNASE"/>
</dbReference>
<dbReference type="InterPro" id="IPR006439">
    <property type="entry name" value="HAD-SF_hydro_IA"/>
</dbReference>
<evidence type="ECO:0000313" key="1">
    <source>
        <dbReference type="EMBL" id="SHO58296.1"/>
    </source>
</evidence>
<organism evidence="1 2">
    <name type="scientific">Vibrio quintilis</name>
    <dbReference type="NCBI Taxonomy" id="1117707"/>
    <lineage>
        <taxon>Bacteria</taxon>
        <taxon>Pseudomonadati</taxon>
        <taxon>Pseudomonadota</taxon>
        <taxon>Gammaproteobacteria</taxon>
        <taxon>Vibrionales</taxon>
        <taxon>Vibrionaceae</taxon>
        <taxon>Vibrio</taxon>
    </lineage>
</organism>
<evidence type="ECO:0000313" key="2">
    <source>
        <dbReference type="Proteomes" id="UP000184600"/>
    </source>
</evidence>
<dbReference type="SFLD" id="SFLDS00003">
    <property type="entry name" value="Haloacid_Dehalogenase"/>
    <property type="match status" value="1"/>
</dbReference>
<dbReference type="STRING" id="1117707.VQ7734_04067"/>
<dbReference type="InterPro" id="IPR052550">
    <property type="entry name" value="Pyrimidine_5'-ntase_YjjG"/>
</dbReference>
<dbReference type="InterPro" id="IPR023214">
    <property type="entry name" value="HAD_sf"/>
</dbReference>
<name>A0A1M7Z0U9_9VIBR</name>
<dbReference type="AlphaFoldDB" id="A0A1M7Z0U9"/>
<proteinExistence type="predicted"/>
<dbReference type="RefSeq" id="WP_073585740.1">
    <property type="nucleotide sequence ID" value="NZ_AP024898.1"/>
</dbReference>
<dbReference type="Gene3D" id="1.10.150.240">
    <property type="entry name" value="Putative phosphatase, domain 2"/>
    <property type="match status" value="1"/>
</dbReference>